<dbReference type="Pfam" id="PF13420">
    <property type="entry name" value="Acetyltransf_4"/>
    <property type="match status" value="1"/>
</dbReference>
<dbReference type="CDD" id="cd04301">
    <property type="entry name" value="NAT_SF"/>
    <property type="match status" value="1"/>
</dbReference>
<proteinExistence type="predicted"/>
<name>A0A8D5ZP62_9BACL</name>
<gene>
    <name evidence="4" type="ORF">JIR001_18490</name>
</gene>
<protein>
    <submittedName>
        <fullName evidence="4">N-acetyltransferase</fullName>
    </submittedName>
</protein>
<dbReference type="AlphaFoldDB" id="A0A8D5ZP62"/>
<reference evidence="4" key="2">
    <citation type="journal article" date="2021" name="Microbiol. Resour. Announc.">
        <title>Complete Genome Sequence of Polycladomyces abyssicola JIR-001T, Isolated from Hemipelagic Sediment in Deep Seawater.</title>
        <authorList>
            <person name="Tsubouchi T."/>
            <person name="Kaneko Y."/>
        </authorList>
    </citation>
    <scope>NUCLEOTIDE SEQUENCE</scope>
    <source>
        <strain evidence="4">JIR-001</strain>
    </source>
</reference>
<reference evidence="4" key="1">
    <citation type="journal article" date="2013" name="Int. J. Syst. Evol. Microbiol.">
        <title>Polycladomyces abyssicola gen. nov., sp. nov., a thermophilic filamentous bacterium isolated from hemipelagic sediment.</title>
        <authorList>
            <person name="Tsubouchi T."/>
            <person name="Shimane Y."/>
            <person name="Mori K."/>
            <person name="Usui K."/>
            <person name="Hiraki T."/>
            <person name="Tame A."/>
            <person name="Uematsu K."/>
            <person name="Maruyama T."/>
            <person name="Hatada Y."/>
        </authorList>
    </citation>
    <scope>NUCLEOTIDE SEQUENCE</scope>
    <source>
        <strain evidence="4">JIR-001</strain>
    </source>
</reference>
<dbReference type="EMBL" id="AP024601">
    <property type="protein sequence ID" value="BCU82066.1"/>
    <property type="molecule type" value="Genomic_DNA"/>
</dbReference>
<keyword evidence="5" id="KW-1185">Reference proteome</keyword>
<accession>A0A8D5ZP62</accession>
<dbReference type="InterPro" id="IPR000182">
    <property type="entry name" value="GNAT_dom"/>
</dbReference>
<evidence type="ECO:0000256" key="2">
    <source>
        <dbReference type="ARBA" id="ARBA00023315"/>
    </source>
</evidence>
<dbReference type="PANTHER" id="PTHR43072">
    <property type="entry name" value="N-ACETYLTRANSFERASE"/>
    <property type="match status" value="1"/>
</dbReference>
<evidence type="ECO:0000313" key="4">
    <source>
        <dbReference type="EMBL" id="BCU82066.1"/>
    </source>
</evidence>
<keyword evidence="1" id="KW-0808">Transferase</keyword>
<organism evidence="4 5">
    <name type="scientific">Polycladomyces abyssicola</name>
    <dbReference type="NCBI Taxonomy" id="1125966"/>
    <lineage>
        <taxon>Bacteria</taxon>
        <taxon>Bacillati</taxon>
        <taxon>Bacillota</taxon>
        <taxon>Bacilli</taxon>
        <taxon>Bacillales</taxon>
        <taxon>Thermoactinomycetaceae</taxon>
        <taxon>Polycladomyces</taxon>
    </lineage>
</organism>
<dbReference type="KEGG" id="pabs:JIR001_18490"/>
<dbReference type="SUPFAM" id="SSF55729">
    <property type="entry name" value="Acyl-CoA N-acyltransferases (Nat)"/>
    <property type="match status" value="1"/>
</dbReference>
<evidence type="ECO:0000313" key="5">
    <source>
        <dbReference type="Proteomes" id="UP000677436"/>
    </source>
</evidence>
<dbReference type="InterPro" id="IPR016181">
    <property type="entry name" value="Acyl_CoA_acyltransferase"/>
</dbReference>
<feature type="domain" description="N-acetyltransferase" evidence="3">
    <location>
        <begin position="1"/>
        <end position="152"/>
    </location>
</feature>
<keyword evidence="2" id="KW-0012">Acyltransferase</keyword>
<evidence type="ECO:0000256" key="1">
    <source>
        <dbReference type="ARBA" id="ARBA00022679"/>
    </source>
</evidence>
<dbReference type="NCBIfam" id="NF040503">
    <property type="entry name" value="resist_ArsN1a"/>
    <property type="match status" value="1"/>
</dbReference>
<evidence type="ECO:0000259" key="3">
    <source>
        <dbReference type="PROSITE" id="PS51186"/>
    </source>
</evidence>
<dbReference type="PANTHER" id="PTHR43072:SF23">
    <property type="entry name" value="UPF0039 PROTEIN C11D3.02C"/>
    <property type="match status" value="1"/>
</dbReference>
<sequence length="165" mass="18970">MIRPALLLDAAAITEIYNEGIQSRQATFETSLYTVEDRRKWIKNHEDHYPILVAVKDELVVGWACVHPYRSRNCYRGVGEFSIYIREGYKGMGIGKHLLNSLVNTCAELGYWKLVSRIFDFNHASRALCRACGFREVGVYEKHGKLDGKWVDCIIVEKLIDDNLD</sequence>
<dbReference type="PROSITE" id="PS51186">
    <property type="entry name" value="GNAT"/>
    <property type="match status" value="1"/>
</dbReference>
<dbReference type="GO" id="GO:0016747">
    <property type="term" value="F:acyltransferase activity, transferring groups other than amino-acyl groups"/>
    <property type="evidence" value="ECO:0007669"/>
    <property type="project" value="InterPro"/>
</dbReference>
<dbReference type="Proteomes" id="UP000677436">
    <property type="component" value="Chromosome"/>
</dbReference>
<dbReference type="Gene3D" id="3.40.630.30">
    <property type="match status" value="1"/>
</dbReference>